<dbReference type="EMBL" id="ANOH01000412">
    <property type="protein sequence ID" value="EMI52645.1"/>
    <property type="molecule type" value="Genomic_DNA"/>
</dbReference>
<protein>
    <submittedName>
        <fullName evidence="1">Uncharacterized protein</fullName>
    </submittedName>
</protein>
<comment type="caution">
    <text evidence="1">The sequence shown here is derived from an EMBL/GenBank/DDBJ whole genome shotgun (WGS) entry which is preliminary data.</text>
</comment>
<reference evidence="1 2" key="1">
    <citation type="journal article" date="2013" name="Mar. Genomics">
        <title>Expression of sulfatases in Rhodopirellula baltica and the diversity of sulfatases in the genus Rhodopirellula.</title>
        <authorList>
            <person name="Wegner C.E."/>
            <person name="Richter-Heitmann T."/>
            <person name="Klindworth A."/>
            <person name="Klockow C."/>
            <person name="Richter M."/>
            <person name="Achstetter T."/>
            <person name="Glockner F.O."/>
            <person name="Harder J."/>
        </authorList>
    </citation>
    <scope>NUCLEOTIDE SEQUENCE [LARGE SCALE GENOMIC DNA]</scope>
    <source>
        <strain evidence="1 2">SM41</strain>
    </source>
</reference>
<evidence type="ECO:0000313" key="2">
    <source>
        <dbReference type="Proteomes" id="UP000011885"/>
    </source>
</evidence>
<accession>M5TU07</accession>
<sequence>MLLLTSIGCSDGGNQVIESAPDPSAMGIAPGATEDIEESSKAMENALNPLAD</sequence>
<keyword evidence="2" id="KW-1185">Reference proteome</keyword>
<gene>
    <name evidence="1" type="ORF">RSSM_05915</name>
</gene>
<organism evidence="1 2">
    <name type="scientific">Rhodopirellula sallentina SM41</name>
    <dbReference type="NCBI Taxonomy" id="1263870"/>
    <lineage>
        <taxon>Bacteria</taxon>
        <taxon>Pseudomonadati</taxon>
        <taxon>Planctomycetota</taxon>
        <taxon>Planctomycetia</taxon>
        <taxon>Pirellulales</taxon>
        <taxon>Pirellulaceae</taxon>
        <taxon>Rhodopirellula</taxon>
    </lineage>
</organism>
<proteinExistence type="predicted"/>
<dbReference type="RefSeq" id="WP_008687161.1">
    <property type="nucleotide sequence ID" value="NZ_ANOH01000412.1"/>
</dbReference>
<dbReference type="Proteomes" id="UP000011885">
    <property type="component" value="Unassembled WGS sequence"/>
</dbReference>
<name>M5TU07_9BACT</name>
<evidence type="ECO:0000313" key="1">
    <source>
        <dbReference type="EMBL" id="EMI52645.1"/>
    </source>
</evidence>
<dbReference type="PATRIC" id="fig|1263870.3.peg.6271"/>
<dbReference type="AlphaFoldDB" id="M5TU07"/>